<keyword evidence="2 5" id="KW-0812">Transmembrane</keyword>
<evidence type="ECO:0000313" key="6">
    <source>
        <dbReference type="Proteomes" id="UP000887540"/>
    </source>
</evidence>
<evidence type="ECO:0000256" key="5">
    <source>
        <dbReference type="RuleBase" id="RU004379"/>
    </source>
</evidence>
<dbReference type="Proteomes" id="UP000887540">
    <property type="component" value="Unplaced"/>
</dbReference>
<reference evidence="7" key="1">
    <citation type="submission" date="2022-11" db="UniProtKB">
        <authorList>
            <consortium name="WormBaseParasite"/>
        </authorList>
    </citation>
    <scope>IDENTIFICATION</scope>
</reference>
<feature type="transmembrane region" description="Helical" evidence="5">
    <location>
        <begin position="65"/>
        <end position="89"/>
    </location>
</feature>
<accession>A0A914EHK3</accession>
<dbReference type="GO" id="GO:0005783">
    <property type="term" value="C:endoplasmic reticulum"/>
    <property type="evidence" value="ECO:0007669"/>
    <property type="project" value="TreeGrafter"/>
</dbReference>
<feature type="transmembrane region" description="Helical" evidence="5">
    <location>
        <begin position="185"/>
        <end position="205"/>
    </location>
</feature>
<evidence type="ECO:0000256" key="3">
    <source>
        <dbReference type="ARBA" id="ARBA00022989"/>
    </source>
</evidence>
<dbReference type="GO" id="GO:0016020">
    <property type="term" value="C:membrane"/>
    <property type="evidence" value="ECO:0007669"/>
    <property type="project" value="UniProtKB-SubCell"/>
</dbReference>
<comment type="subcellular location">
    <subcellularLocation>
        <location evidence="1">Membrane</location>
        <topology evidence="1">Multi-pass membrane protein</topology>
    </subcellularLocation>
</comment>
<comment type="similarity">
    <text evidence="5">Belongs to the BI1 family.</text>
</comment>
<protein>
    <submittedName>
        <fullName evidence="7">Uncharacterized protein</fullName>
    </submittedName>
</protein>
<name>A0A914EHK3_9BILA</name>
<evidence type="ECO:0000256" key="1">
    <source>
        <dbReference type="ARBA" id="ARBA00004141"/>
    </source>
</evidence>
<keyword evidence="4 5" id="KW-0472">Membrane</keyword>
<evidence type="ECO:0000256" key="2">
    <source>
        <dbReference type="ARBA" id="ARBA00022692"/>
    </source>
</evidence>
<keyword evidence="3 5" id="KW-1133">Transmembrane helix</keyword>
<feature type="transmembrane region" description="Helical" evidence="5">
    <location>
        <begin position="254"/>
        <end position="287"/>
    </location>
</feature>
<feature type="transmembrane region" description="Helical" evidence="5">
    <location>
        <begin position="217"/>
        <end position="242"/>
    </location>
</feature>
<feature type="transmembrane region" description="Helical" evidence="5">
    <location>
        <begin position="157"/>
        <end position="179"/>
    </location>
</feature>
<dbReference type="WBParaSite" id="ACRNAN_scaffold7819.g23511.t1">
    <property type="protein sequence ID" value="ACRNAN_scaffold7819.g23511.t1"/>
    <property type="gene ID" value="ACRNAN_scaffold7819.g23511"/>
</dbReference>
<dbReference type="GO" id="GO:2001234">
    <property type="term" value="P:negative regulation of apoptotic signaling pathway"/>
    <property type="evidence" value="ECO:0007669"/>
    <property type="project" value="TreeGrafter"/>
</dbReference>
<dbReference type="GO" id="GO:0005794">
    <property type="term" value="C:Golgi apparatus"/>
    <property type="evidence" value="ECO:0007669"/>
    <property type="project" value="TreeGrafter"/>
</dbReference>
<dbReference type="PANTHER" id="PTHR23291:SF127">
    <property type="entry name" value="PROTEIN LIFEGUARD 1-LIKE"/>
    <property type="match status" value="1"/>
</dbReference>
<sequence>MSNSQLPPPYEEAIPLYNPPPSYDEVIVAPVRVTNPNLENGISNIPTKKGLKNDTPIRNAFIRKVFLIISGMMTIWVSMSSLPYVIPFFSPKMITNGNQDILNFTILISIVIYFLLAFVFIYLRPLQRNFPANLIILTTMNLCFAYPLILVNSDVRLCAVFPGLIMLTIFCVGIAIFTIQTKYGLISYVGVICQILIALIAFGIVHMLNIFVLKMEFIVTIYALILLLVGIIYLMISIQLIIHGQRGDITEEDYVFAAVTIFLDIFYAIMISIIFIFIVVVMLFFGYFGIRIVRIPLWRSGNTTTNNDNTTV</sequence>
<feature type="transmembrane region" description="Helical" evidence="5">
    <location>
        <begin position="130"/>
        <end position="150"/>
    </location>
</feature>
<proteinExistence type="inferred from homology"/>
<evidence type="ECO:0000313" key="7">
    <source>
        <dbReference type="WBParaSite" id="ACRNAN_scaffold7819.g23511.t1"/>
    </source>
</evidence>
<keyword evidence="6" id="KW-1185">Reference proteome</keyword>
<dbReference type="PANTHER" id="PTHR23291">
    <property type="entry name" value="BAX INHIBITOR-RELATED"/>
    <property type="match status" value="1"/>
</dbReference>
<dbReference type="InterPro" id="IPR006214">
    <property type="entry name" value="Bax_inhibitor_1-related"/>
</dbReference>
<evidence type="ECO:0000256" key="4">
    <source>
        <dbReference type="ARBA" id="ARBA00023136"/>
    </source>
</evidence>
<dbReference type="AlphaFoldDB" id="A0A914EHK3"/>
<feature type="transmembrane region" description="Helical" evidence="5">
    <location>
        <begin position="101"/>
        <end position="124"/>
    </location>
</feature>
<organism evidence="6 7">
    <name type="scientific">Acrobeloides nanus</name>
    <dbReference type="NCBI Taxonomy" id="290746"/>
    <lineage>
        <taxon>Eukaryota</taxon>
        <taxon>Metazoa</taxon>
        <taxon>Ecdysozoa</taxon>
        <taxon>Nematoda</taxon>
        <taxon>Chromadorea</taxon>
        <taxon>Rhabditida</taxon>
        <taxon>Tylenchina</taxon>
        <taxon>Cephalobomorpha</taxon>
        <taxon>Cephaloboidea</taxon>
        <taxon>Cephalobidae</taxon>
        <taxon>Acrobeloides</taxon>
    </lineage>
</organism>